<feature type="domain" description="Nitroreductase" evidence="1">
    <location>
        <begin position="7"/>
        <end position="172"/>
    </location>
</feature>
<dbReference type="RefSeq" id="WP_189168070.1">
    <property type="nucleotide sequence ID" value="NZ_BMQB01000001.1"/>
</dbReference>
<name>A0A8J3AZ73_9ACTN</name>
<dbReference type="Pfam" id="PF00881">
    <property type="entry name" value="Nitroreductase"/>
    <property type="match status" value="1"/>
</dbReference>
<sequence length="199" mass="22335">MDFQDVVRRRRMVRSYDEQRPVPPEVVDRILHNAQRAPSAGFSQGWGFLVLDVAADISRFRTAVTPAEGPQNWFAAQVRAPLLVVALSNKSAYLDRYAEPDKGFTERSDAWWPAPYWDIDTGMAVLLMLQTAVDAGLGACFFGMPVDRIPAFREEFGVPEQYHPIGAVSFGYSDEPPRKLGDRRKPAIDVVHRGGWTAQ</sequence>
<keyword evidence="3" id="KW-1185">Reference proteome</keyword>
<organism evidence="2 3">
    <name type="scientific">Pilimelia anulata</name>
    <dbReference type="NCBI Taxonomy" id="53371"/>
    <lineage>
        <taxon>Bacteria</taxon>
        <taxon>Bacillati</taxon>
        <taxon>Actinomycetota</taxon>
        <taxon>Actinomycetes</taxon>
        <taxon>Micromonosporales</taxon>
        <taxon>Micromonosporaceae</taxon>
        <taxon>Pilimelia</taxon>
    </lineage>
</organism>
<proteinExistence type="predicted"/>
<dbReference type="PANTHER" id="PTHR23026:SF123">
    <property type="entry name" value="NAD(P)H NITROREDUCTASE RV3131-RELATED"/>
    <property type="match status" value="1"/>
</dbReference>
<evidence type="ECO:0000259" key="1">
    <source>
        <dbReference type="Pfam" id="PF00881"/>
    </source>
</evidence>
<dbReference type="Proteomes" id="UP000649739">
    <property type="component" value="Unassembled WGS sequence"/>
</dbReference>
<reference evidence="2" key="2">
    <citation type="submission" date="2020-09" db="EMBL/GenBank/DDBJ databases">
        <authorList>
            <person name="Sun Q."/>
            <person name="Ohkuma M."/>
        </authorList>
    </citation>
    <scope>NUCLEOTIDE SEQUENCE</scope>
    <source>
        <strain evidence="2">JCM 3090</strain>
    </source>
</reference>
<evidence type="ECO:0000313" key="3">
    <source>
        <dbReference type="Proteomes" id="UP000649739"/>
    </source>
</evidence>
<comment type="caution">
    <text evidence="2">The sequence shown here is derived from an EMBL/GenBank/DDBJ whole genome shotgun (WGS) entry which is preliminary data.</text>
</comment>
<dbReference type="PANTHER" id="PTHR23026">
    <property type="entry name" value="NADPH NITROREDUCTASE"/>
    <property type="match status" value="1"/>
</dbReference>
<dbReference type="GO" id="GO:0016491">
    <property type="term" value="F:oxidoreductase activity"/>
    <property type="evidence" value="ECO:0007669"/>
    <property type="project" value="InterPro"/>
</dbReference>
<gene>
    <name evidence="2" type="ORF">GCM10010123_01890</name>
</gene>
<dbReference type="AlphaFoldDB" id="A0A8J3AZ73"/>
<dbReference type="SUPFAM" id="SSF55469">
    <property type="entry name" value="FMN-dependent nitroreductase-like"/>
    <property type="match status" value="1"/>
</dbReference>
<protein>
    <recommendedName>
        <fullName evidence="1">Nitroreductase domain-containing protein</fullName>
    </recommendedName>
</protein>
<dbReference type="EMBL" id="BMQB01000001">
    <property type="protein sequence ID" value="GGJ75536.1"/>
    <property type="molecule type" value="Genomic_DNA"/>
</dbReference>
<dbReference type="InterPro" id="IPR050627">
    <property type="entry name" value="Nitroreductase/BluB"/>
</dbReference>
<evidence type="ECO:0000313" key="2">
    <source>
        <dbReference type="EMBL" id="GGJ75536.1"/>
    </source>
</evidence>
<accession>A0A8J3AZ73</accession>
<reference evidence="2" key="1">
    <citation type="journal article" date="2014" name="Int. J. Syst. Evol. Microbiol.">
        <title>Complete genome sequence of Corynebacterium casei LMG S-19264T (=DSM 44701T), isolated from a smear-ripened cheese.</title>
        <authorList>
            <consortium name="US DOE Joint Genome Institute (JGI-PGF)"/>
            <person name="Walter F."/>
            <person name="Albersmeier A."/>
            <person name="Kalinowski J."/>
            <person name="Ruckert C."/>
        </authorList>
    </citation>
    <scope>NUCLEOTIDE SEQUENCE</scope>
    <source>
        <strain evidence="2">JCM 3090</strain>
    </source>
</reference>
<dbReference type="CDD" id="cd02062">
    <property type="entry name" value="Nitro_FMN_reductase"/>
    <property type="match status" value="1"/>
</dbReference>
<dbReference type="InterPro" id="IPR029479">
    <property type="entry name" value="Nitroreductase"/>
</dbReference>
<dbReference type="InterPro" id="IPR000415">
    <property type="entry name" value="Nitroreductase-like"/>
</dbReference>
<dbReference type="Gene3D" id="3.40.109.10">
    <property type="entry name" value="NADH Oxidase"/>
    <property type="match status" value="1"/>
</dbReference>